<organism evidence="1 2">
    <name type="scientific">Naganishia onofrii</name>
    <dbReference type="NCBI Taxonomy" id="1851511"/>
    <lineage>
        <taxon>Eukaryota</taxon>
        <taxon>Fungi</taxon>
        <taxon>Dikarya</taxon>
        <taxon>Basidiomycota</taxon>
        <taxon>Agaricomycotina</taxon>
        <taxon>Tremellomycetes</taxon>
        <taxon>Filobasidiales</taxon>
        <taxon>Filobasidiaceae</taxon>
        <taxon>Naganishia</taxon>
    </lineage>
</organism>
<accession>A0ACC2XLH1</accession>
<dbReference type="EMBL" id="JASBWV010000008">
    <property type="protein sequence ID" value="KAJ9124838.1"/>
    <property type="molecule type" value="Genomic_DNA"/>
</dbReference>
<proteinExistence type="predicted"/>
<keyword evidence="2" id="KW-1185">Reference proteome</keyword>
<protein>
    <submittedName>
        <fullName evidence="1">Uncharacterized protein</fullName>
    </submittedName>
</protein>
<sequence length="371" mass="41754">MSREHGLQQEKMFDPKNMIFRNLGASGLRVPVFSLGGWLTLGGTQKGDTVKEIMQLAFDNGINMFDSAEGYAEGNSEVEMGRVIRECGWQRSDLIVTTKIFFGTGRKDFNSRGLSRKHLIEGLNHSLARLGMDYVDVVFAHRPDTTVPMEEIVRGFDWLINAGKAFYWGTSEWSAQQLQEAHEVAAKHNLIPPTCEQPHYSMMHRERFEVEYEPLFKKYKMGTTTWSPLDSGMLTGKYNDGIPSDSRYATNKEFFAETVAKLKSPEGQAKIHQVQKLTELAEKELGCSMTHLALAWVIKNENVSTCILGASKPEQIVDNLKALDVLPKLTPKVMKQIDEILGNVPAFPVSRRLSLVLAEQSRLQMLDVLPS</sequence>
<dbReference type="Proteomes" id="UP001234202">
    <property type="component" value="Unassembled WGS sequence"/>
</dbReference>
<name>A0ACC2XLH1_9TREE</name>
<gene>
    <name evidence="1" type="ORF">QFC24_002767</name>
</gene>
<evidence type="ECO:0000313" key="1">
    <source>
        <dbReference type="EMBL" id="KAJ9124838.1"/>
    </source>
</evidence>
<reference evidence="1" key="1">
    <citation type="submission" date="2023-04" db="EMBL/GenBank/DDBJ databases">
        <title>Draft Genome sequencing of Naganishia species isolated from polar environments using Oxford Nanopore Technology.</title>
        <authorList>
            <person name="Leo P."/>
            <person name="Venkateswaran K."/>
        </authorList>
    </citation>
    <scope>NUCLEOTIDE SEQUENCE</scope>
    <source>
        <strain evidence="1">DBVPG 5303</strain>
    </source>
</reference>
<comment type="caution">
    <text evidence="1">The sequence shown here is derived from an EMBL/GenBank/DDBJ whole genome shotgun (WGS) entry which is preliminary data.</text>
</comment>
<evidence type="ECO:0000313" key="2">
    <source>
        <dbReference type="Proteomes" id="UP001234202"/>
    </source>
</evidence>